<gene>
    <name evidence="1" type="ORF">TNCT_369911</name>
</gene>
<dbReference type="OrthoDB" id="10453787at2759"/>
<dbReference type="AlphaFoldDB" id="A0A8X6IRS6"/>
<organism evidence="1 2">
    <name type="scientific">Trichonephila clavata</name>
    <name type="common">Joro spider</name>
    <name type="synonym">Nephila clavata</name>
    <dbReference type="NCBI Taxonomy" id="2740835"/>
    <lineage>
        <taxon>Eukaryota</taxon>
        <taxon>Metazoa</taxon>
        <taxon>Ecdysozoa</taxon>
        <taxon>Arthropoda</taxon>
        <taxon>Chelicerata</taxon>
        <taxon>Arachnida</taxon>
        <taxon>Araneae</taxon>
        <taxon>Araneomorphae</taxon>
        <taxon>Entelegynae</taxon>
        <taxon>Araneoidea</taxon>
        <taxon>Nephilidae</taxon>
        <taxon>Trichonephila</taxon>
    </lineage>
</organism>
<keyword evidence="2" id="KW-1185">Reference proteome</keyword>
<name>A0A8X6IRS6_TRICU</name>
<proteinExistence type="predicted"/>
<sequence length="114" mass="13106">MNGVMAFPAEISQMHISQLTGALAKTKVFHEVLKLPINDHSKYLIKVVILASSPARFSMPGVLGKSWKRMFSMEMKYFSFPYRGLKMPKESELTQGWKKDVFLSIAFSEIFIKW</sequence>
<protein>
    <submittedName>
        <fullName evidence="1">Uncharacterized protein</fullName>
    </submittedName>
</protein>
<dbReference type="EMBL" id="BMAO01006596">
    <property type="protein sequence ID" value="GFR09885.1"/>
    <property type="molecule type" value="Genomic_DNA"/>
</dbReference>
<comment type="caution">
    <text evidence="1">The sequence shown here is derived from an EMBL/GenBank/DDBJ whole genome shotgun (WGS) entry which is preliminary data.</text>
</comment>
<dbReference type="Proteomes" id="UP000887116">
    <property type="component" value="Unassembled WGS sequence"/>
</dbReference>
<evidence type="ECO:0000313" key="1">
    <source>
        <dbReference type="EMBL" id="GFR09885.1"/>
    </source>
</evidence>
<accession>A0A8X6IRS6</accession>
<reference evidence="1" key="1">
    <citation type="submission" date="2020-07" db="EMBL/GenBank/DDBJ databases">
        <title>Multicomponent nature underlies the extraordinary mechanical properties of spider dragline silk.</title>
        <authorList>
            <person name="Kono N."/>
            <person name="Nakamura H."/>
            <person name="Mori M."/>
            <person name="Yoshida Y."/>
            <person name="Ohtoshi R."/>
            <person name="Malay A.D."/>
            <person name="Moran D.A.P."/>
            <person name="Tomita M."/>
            <person name="Numata K."/>
            <person name="Arakawa K."/>
        </authorList>
    </citation>
    <scope>NUCLEOTIDE SEQUENCE</scope>
</reference>
<evidence type="ECO:0000313" key="2">
    <source>
        <dbReference type="Proteomes" id="UP000887116"/>
    </source>
</evidence>